<reference evidence="2 3" key="1">
    <citation type="submission" date="2014-03" db="EMBL/GenBank/DDBJ databases">
        <authorList>
            <person name="Urmite Genomes U."/>
        </authorList>
    </citation>
    <scope>NUCLEOTIDE SEQUENCE [LARGE SCALE GENOMIC DNA]</scope>
    <source>
        <strain evidence="2 3">Vm-5</strain>
    </source>
</reference>
<comment type="caution">
    <text evidence="2">The sequence shown here is derived from an EMBL/GenBank/DDBJ whole genome shotgun (WGS) entry which is preliminary data.</text>
</comment>
<dbReference type="PANTHER" id="PTHR47739">
    <property type="entry name" value="TRNA1(VAL) (ADENINE(37)-N6)-METHYLTRANSFERASE"/>
    <property type="match status" value="1"/>
</dbReference>
<evidence type="ECO:0000313" key="2">
    <source>
        <dbReference type="EMBL" id="CDQ37789.1"/>
    </source>
</evidence>
<dbReference type="STRING" id="1462526.BN990_00045"/>
<dbReference type="SUPFAM" id="SSF53335">
    <property type="entry name" value="S-adenosyl-L-methionine-dependent methyltransferases"/>
    <property type="match status" value="1"/>
</dbReference>
<dbReference type="Gene3D" id="3.40.50.150">
    <property type="entry name" value="Vaccinia Virus protein VP39"/>
    <property type="match status" value="1"/>
</dbReference>
<dbReference type="InterPro" id="IPR029063">
    <property type="entry name" value="SAM-dependent_MTases_sf"/>
</dbReference>
<name>A0A024Q5M3_9BACI</name>
<dbReference type="CDD" id="cd02440">
    <property type="entry name" value="AdoMet_MTases"/>
    <property type="match status" value="1"/>
</dbReference>
<dbReference type="GO" id="GO:0008168">
    <property type="term" value="F:methyltransferase activity"/>
    <property type="evidence" value="ECO:0007669"/>
    <property type="project" value="UniProtKB-KW"/>
</dbReference>
<feature type="domain" description="Methyltransferase small" evidence="1">
    <location>
        <begin position="36"/>
        <end position="137"/>
    </location>
</feature>
<evidence type="ECO:0000259" key="1">
    <source>
        <dbReference type="Pfam" id="PF05175"/>
    </source>
</evidence>
<dbReference type="eggNOG" id="COG4123">
    <property type="taxonomic scope" value="Bacteria"/>
</dbReference>
<dbReference type="Proteomes" id="UP000028875">
    <property type="component" value="Unassembled WGS sequence"/>
</dbReference>
<sequence>MVEVELYDDERIDYLLADNSMKIIQSPSAFSFSLDAVLLAHFAYVPFKKGKILDLCTGNGVIPLLLSRKTKGSITGVEIQDRIYQMATRNVAMNQLTSQIELIHGDLNHLQTRLLQSHFDVVTCNPPYFPTPSKTEHNHNEYLTIARHEVYCTLEDVIKACKRYVRPGGKVAMVHRPGRLVDIIRLFRKYKLEPKRLQFVYPKQGKEANMLLIEGTRDGKADLKILPPLYIYQANGSYTEEAEDIIYDRK</sequence>
<accession>A0A024Q5M3</accession>
<evidence type="ECO:0000313" key="3">
    <source>
        <dbReference type="Proteomes" id="UP000028875"/>
    </source>
</evidence>
<dbReference type="OrthoDB" id="9777257at2"/>
<keyword evidence="2" id="KW-0808">Transferase</keyword>
<dbReference type="InterPro" id="IPR007848">
    <property type="entry name" value="Small_mtfrase_dom"/>
</dbReference>
<keyword evidence="2" id="KW-0489">Methyltransferase</keyword>
<dbReference type="PANTHER" id="PTHR47739:SF1">
    <property type="entry name" value="TRNA1(VAL) (ADENINE(37)-N6)-METHYLTRANSFERASE"/>
    <property type="match status" value="1"/>
</dbReference>
<keyword evidence="3" id="KW-1185">Reference proteome</keyword>
<protein>
    <submittedName>
        <fullName evidence="2">Putative methyltransferase</fullName>
    </submittedName>
</protein>
<dbReference type="RefSeq" id="WP_021290339.1">
    <property type="nucleotide sequence ID" value="NZ_BNER01000001.1"/>
</dbReference>
<reference evidence="3" key="2">
    <citation type="submission" date="2014-05" db="EMBL/GenBank/DDBJ databases">
        <title>Draft genome sequence of Virgibacillus massiliensis Vm-5.</title>
        <authorList>
            <person name="Khelaifia S."/>
            <person name="Croce O."/>
            <person name="Lagier J.C."/>
            <person name="Raoult D."/>
        </authorList>
    </citation>
    <scope>NUCLEOTIDE SEQUENCE [LARGE SCALE GENOMIC DNA]</scope>
    <source>
        <strain evidence="3">Vm-5</strain>
    </source>
</reference>
<proteinExistence type="predicted"/>
<dbReference type="Pfam" id="PF05175">
    <property type="entry name" value="MTS"/>
    <property type="match status" value="1"/>
</dbReference>
<dbReference type="AlphaFoldDB" id="A0A024Q5M3"/>
<dbReference type="EMBL" id="CCDP010000001">
    <property type="protein sequence ID" value="CDQ37789.1"/>
    <property type="molecule type" value="Genomic_DNA"/>
</dbReference>
<gene>
    <name evidence="2" type="ORF">BN990_00045</name>
</gene>
<organism evidence="2 3">
    <name type="scientific">Virgibacillus massiliensis</name>
    <dbReference type="NCBI Taxonomy" id="1462526"/>
    <lineage>
        <taxon>Bacteria</taxon>
        <taxon>Bacillati</taxon>
        <taxon>Bacillota</taxon>
        <taxon>Bacilli</taxon>
        <taxon>Bacillales</taxon>
        <taxon>Bacillaceae</taxon>
        <taxon>Virgibacillus</taxon>
    </lineage>
</organism>
<dbReference type="InterPro" id="IPR050210">
    <property type="entry name" value="tRNA_Adenine-N(6)_MTase"/>
</dbReference>
<dbReference type="GO" id="GO:0032259">
    <property type="term" value="P:methylation"/>
    <property type="evidence" value="ECO:0007669"/>
    <property type="project" value="UniProtKB-KW"/>
</dbReference>